<gene>
    <name evidence="2" type="ORF">OU798_12720</name>
</gene>
<evidence type="ECO:0000259" key="1">
    <source>
        <dbReference type="Pfam" id="PF01814"/>
    </source>
</evidence>
<evidence type="ECO:0000313" key="2">
    <source>
        <dbReference type="EMBL" id="MCY1721214.1"/>
    </source>
</evidence>
<protein>
    <submittedName>
        <fullName evidence="2">PAS domain-containing protein</fullName>
    </submittedName>
</protein>
<dbReference type="InterPro" id="IPR035965">
    <property type="entry name" value="PAS-like_dom_sf"/>
</dbReference>
<dbReference type="RefSeq" id="WP_343333546.1">
    <property type="nucleotide sequence ID" value="NZ_JAPOHD010000027.1"/>
</dbReference>
<dbReference type="SUPFAM" id="SSF55785">
    <property type="entry name" value="PYP-like sensor domain (PAS domain)"/>
    <property type="match status" value="1"/>
</dbReference>
<feature type="domain" description="Hemerythrin-like" evidence="1">
    <location>
        <begin position="114"/>
        <end position="223"/>
    </location>
</feature>
<sequence>MSEFTRHKEERIEKLKEIFEAILKGKHVKTLYEIHQGTICKCVPSDVVYLVHELVGQEIPMPALKKGINKILNLLYRTISEHPAYHPPEGSYLWVMLRNNAVMMKKLEELKPFVKQINQRQDQTNKTKSEAARLLGELLKFESYYAIKENVLFPMIEKHLPEFRCLSVMWSFHDDIRRNLKAAVKELTGKMFDLQAFNKLTGDLYFNMNAIKFREEQILYPLLAEIIPANELEALFSESLEIGFPYYQPAGNFEKSIKARGIAGKIDLGTGSVDAEQIRLILNHLPVDITFVDENNKVRYYSAPPKRIFRRTNAILGREVHNCHPPESEHVVEQIVAAFKAGKKDSASFWIDMKGEKLLIQYFAVREDDGTYKGVIEVSQEITEIQKLEGQQRLLDWDK</sequence>
<dbReference type="Gene3D" id="3.30.450.20">
    <property type="entry name" value="PAS domain"/>
    <property type="match status" value="1"/>
</dbReference>
<dbReference type="GO" id="GO:0005886">
    <property type="term" value="C:plasma membrane"/>
    <property type="evidence" value="ECO:0007669"/>
    <property type="project" value="TreeGrafter"/>
</dbReference>
<dbReference type="EMBL" id="JAPOHD010000027">
    <property type="protein sequence ID" value="MCY1721214.1"/>
    <property type="molecule type" value="Genomic_DNA"/>
</dbReference>
<proteinExistence type="predicted"/>
<keyword evidence="3" id="KW-1185">Reference proteome</keyword>
<dbReference type="Gene3D" id="1.20.120.520">
    <property type="entry name" value="nmb1532 protein domain like"/>
    <property type="match status" value="1"/>
</dbReference>
<dbReference type="PANTHER" id="PTHR39966:SF3">
    <property type="entry name" value="DUF438 DOMAIN-CONTAINING PROTEIN"/>
    <property type="match status" value="1"/>
</dbReference>
<organism evidence="2 3">
    <name type="scientific">Draconibacterium aestuarii</name>
    <dbReference type="NCBI Taxonomy" id="2998507"/>
    <lineage>
        <taxon>Bacteria</taxon>
        <taxon>Pseudomonadati</taxon>
        <taxon>Bacteroidota</taxon>
        <taxon>Bacteroidia</taxon>
        <taxon>Marinilabiliales</taxon>
        <taxon>Prolixibacteraceae</taxon>
        <taxon>Draconibacterium</taxon>
    </lineage>
</organism>
<dbReference type="Pfam" id="PF01814">
    <property type="entry name" value="Hemerythrin"/>
    <property type="match status" value="1"/>
</dbReference>
<dbReference type="Pfam" id="PF13596">
    <property type="entry name" value="PAS_10"/>
    <property type="match status" value="1"/>
</dbReference>
<dbReference type="PANTHER" id="PTHR39966">
    <property type="entry name" value="BLL2471 PROTEIN-RELATED"/>
    <property type="match status" value="1"/>
</dbReference>
<dbReference type="InterPro" id="IPR012312">
    <property type="entry name" value="Hemerythrin-like"/>
</dbReference>
<comment type="caution">
    <text evidence="2">The sequence shown here is derived from an EMBL/GenBank/DDBJ whole genome shotgun (WGS) entry which is preliminary data.</text>
</comment>
<accession>A0A9X3J571</accession>
<evidence type="ECO:0000313" key="3">
    <source>
        <dbReference type="Proteomes" id="UP001145087"/>
    </source>
</evidence>
<name>A0A9X3J571_9BACT</name>
<dbReference type="Proteomes" id="UP001145087">
    <property type="component" value="Unassembled WGS sequence"/>
</dbReference>
<reference evidence="2" key="1">
    <citation type="submission" date="2022-11" db="EMBL/GenBank/DDBJ databases">
        <title>Marilongibacter aestuarii gen. nov., sp. nov., isolated from tidal flat sediment.</title>
        <authorList>
            <person name="Jiayan W."/>
        </authorList>
    </citation>
    <scope>NUCLEOTIDE SEQUENCE</scope>
    <source>
        <strain evidence="2">Z1-6</strain>
    </source>
</reference>
<dbReference type="AlphaFoldDB" id="A0A9X3J571"/>